<feature type="domain" description="CBS" evidence="9">
    <location>
        <begin position="283"/>
        <end position="339"/>
    </location>
</feature>
<feature type="region of interest" description="Disordered" evidence="7">
    <location>
        <begin position="432"/>
        <end position="468"/>
    </location>
</feature>
<proteinExistence type="inferred from homology"/>
<evidence type="ECO:0000256" key="3">
    <source>
        <dbReference type="ARBA" id="ARBA00022741"/>
    </source>
</evidence>
<gene>
    <name evidence="10" type="ORF">GCM10025760_02030</name>
</gene>
<dbReference type="NCBIfam" id="TIGR01186">
    <property type="entry name" value="proV"/>
    <property type="match status" value="1"/>
</dbReference>
<evidence type="ECO:0000256" key="2">
    <source>
        <dbReference type="ARBA" id="ARBA00022448"/>
    </source>
</evidence>
<dbReference type="InterPro" id="IPR027417">
    <property type="entry name" value="P-loop_NTPase"/>
</dbReference>
<evidence type="ECO:0000256" key="7">
    <source>
        <dbReference type="SAM" id="MobiDB-lite"/>
    </source>
</evidence>
<sequence length="468" mass="49805">MHTVTLPPAIEAQGLFKVFGRNPKEAVRRLRAGATRADVADVGSAAVIDASFTVQPGEIFVIMGLSGSGKSTVLRMLNGLLPPTAGEVLVQGQSVTKGSAKALRGIRQRSVSMVFQHFALLPHLTVLDNAAYALEIQGIGRDERRERAREILDKVGLGDRADAMPDELSGGMRQRVGLARALTSGTDILLMDEAFSALDPLIRREMQEQLIELQRELGRTIVFITHDLNEAMFLGDRIAVMRDGRIVQNGTPEEILTDPANDYVAQFVQDVDRARVLTAGSVMAPPAATTPVSAGLRGALRVMRDLQVGSVSVIENRRFLGTVTDRAVIRAVKDGRTDLRSIVHTAHAAVHLDDPLTDVVERAVERPVPVAVVDDAGRLVGAIPRVTLLAALGNVPPVTRENPIIDLPATVPASEITQTLAAVEQQPLAATLASRSTAPTVAAPPGGRPATGARATTDTRATTEGAAR</sequence>
<evidence type="ECO:0000256" key="4">
    <source>
        <dbReference type="ARBA" id="ARBA00022840"/>
    </source>
</evidence>
<dbReference type="InterPro" id="IPR003593">
    <property type="entry name" value="AAA+_ATPase"/>
</dbReference>
<dbReference type="InterPro" id="IPR046342">
    <property type="entry name" value="CBS_dom_sf"/>
</dbReference>
<reference evidence="11" key="1">
    <citation type="journal article" date="2019" name="Int. J. Syst. Evol. Microbiol.">
        <title>The Global Catalogue of Microorganisms (GCM) 10K type strain sequencing project: providing services to taxonomists for standard genome sequencing and annotation.</title>
        <authorList>
            <consortium name="The Broad Institute Genomics Platform"/>
            <consortium name="The Broad Institute Genome Sequencing Center for Infectious Disease"/>
            <person name="Wu L."/>
            <person name="Ma J."/>
        </authorList>
    </citation>
    <scope>NUCLEOTIDE SEQUENCE [LARGE SCALE GENOMIC DNA]</scope>
    <source>
        <strain evidence="11">JCM 18959</strain>
    </source>
</reference>
<evidence type="ECO:0000259" key="8">
    <source>
        <dbReference type="PROSITE" id="PS50893"/>
    </source>
</evidence>
<evidence type="ECO:0000256" key="6">
    <source>
        <dbReference type="PROSITE-ProRule" id="PRU00703"/>
    </source>
</evidence>
<dbReference type="InterPro" id="IPR000644">
    <property type="entry name" value="CBS_dom"/>
</dbReference>
<accession>A0ABP9LXM6</accession>
<evidence type="ECO:0000313" key="11">
    <source>
        <dbReference type="Proteomes" id="UP001501407"/>
    </source>
</evidence>
<evidence type="ECO:0000256" key="5">
    <source>
        <dbReference type="ARBA" id="ARBA00022970"/>
    </source>
</evidence>
<keyword evidence="5" id="KW-0029">Amino-acid transport</keyword>
<keyword evidence="11" id="KW-1185">Reference proteome</keyword>
<evidence type="ECO:0000259" key="9">
    <source>
        <dbReference type="PROSITE" id="PS51371"/>
    </source>
</evidence>
<dbReference type="Proteomes" id="UP001501407">
    <property type="component" value="Unassembled WGS sequence"/>
</dbReference>
<comment type="caution">
    <text evidence="10">The sequence shown here is derived from an EMBL/GenBank/DDBJ whole genome shotgun (WGS) entry which is preliminary data.</text>
</comment>
<dbReference type="PANTHER" id="PTHR43869">
    <property type="entry name" value="GLYCINE BETAINE/PROLINE BETAINE TRANSPORT SYSTEM ATP-BINDING PROTEIN PROV"/>
    <property type="match status" value="1"/>
</dbReference>
<dbReference type="Gene3D" id="3.40.50.300">
    <property type="entry name" value="P-loop containing nucleotide triphosphate hydrolases"/>
    <property type="match status" value="1"/>
</dbReference>
<dbReference type="InterPro" id="IPR051921">
    <property type="entry name" value="ABC_osmolyte_uptake_ATP-bind"/>
</dbReference>
<dbReference type="PROSITE" id="PS51371">
    <property type="entry name" value="CBS"/>
    <property type="match status" value="1"/>
</dbReference>
<organism evidence="10 11">
    <name type="scientific">Microbacterium yannicii</name>
    <dbReference type="NCBI Taxonomy" id="671622"/>
    <lineage>
        <taxon>Bacteria</taxon>
        <taxon>Bacillati</taxon>
        <taxon>Actinomycetota</taxon>
        <taxon>Actinomycetes</taxon>
        <taxon>Micrococcales</taxon>
        <taxon>Microbacteriaceae</taxon>
        <taxon>Microbacterium</taxon>
    </lineage>
</organism>
<dbReference type="EMBL" id="BAABKZ010000001">
    <property type="protein sequence ID" value="GAA5084298.1"/>
    <property type="molecule type" value="Genomic_DNA"/>
</dbReference>
<dbReference type="InterPro" id="IPR005892">
    <property type="entry name" value="Gly-betaine_transp_ATP-bd"/>
</dbReference>
<feature type="domain" description="ABC transporter" evidence="8">
    <location>
        <begin position="27"/>
        <end position="268"/>
    </location>
</feature>
<dbReference type="SUPFAM" id="SSF54631">
    <property type="entry name" value="CBS-domain pair"/>
    <property type="match status" value="1"/>
</dbReference>
<feature type="compositionally biased region" description="Low complexity" evidence="7">
    <location>
        <begin position="437"/>
        <end position="468"/>
    </location>
</feature>
<evidence type="ECO:0000313" key="10">
    <source>
        <dbReference type="EMBL" id="GAA5084298.1"/>
    </source>
</evidence>
<keyword evidence="2" id="KW-0813">Transport</keyword>
<dbReference type="InterPro" id="IPR017871">
    <property type="entry name" value="ABC_transporter-like_CS"/>
</dbReference>
<dbReference type="PROSITE" id="PS00211">
    <property type="entry name" value="ABC_TRANSPORTER_1"/>
    <property type="match status" value="1"/>
</dbReference>
<dbReference type="InterPro" id="IPR003439">
    <property type="entry name" value="ABC_transporter-like_ATP-bd"/>
</dbReference>
<dbReference type="PROSITE" id="PS50893">
    <property type="entry name" value="ABC_TRANSPORTER_2"/>
    <property type="match status" value="1"/>
</dbReference>
<dbReference type="Pfam" id="PF00571">
    <property type="entry name" value="CBS"/>
    <property type="match status" value="2"/>
</dbReference>
<dbReference type="Pfam" id="PF00005">
    <property type="entry name" value="ABC_tran"/>
    <property type="match status" value="1"/>
</dbReference>
<dbReference type="SUPFAM" id="SSF52540">
    <property type="entry name" value="P-loop containing nucleoside triphosphate hydrolases"/>
    <property type="match status" value="1"/>
</dbReference>
<evidence type="ECO:0000256" key="1">
    <source>
        <dbReference type="ARBA" id="ARBA00005417"/>
    </source>
</evidence>
<dbReference type="GO" id="GO:0005524">
    <property type="term" value="F:ATP binding"/>
    <property type="evidence" value="ECO:0007669"/>
    <property type="project" value="UniProtKB-KW"/>
</dbReference>
<name>A0ABP9LXM6_9MICO</name>
<dbReference type="PANTHER" id="PTHR43869:SF1">
    <property type="entry name" value="GLYCINE BETAINE_PROLINE BETAINE TRANSPORT SYSTEM ATP-BINDING PROTEIN PROV"/>
    <property type="match status" value="1"/>
</dbReference>
<keyword evidence="4 10" id="KW-0067">ATP-binding</keyword>
<keyword evidence="3" id="KW-0547">Nucleotide-binding</keyword>
<comment type="similarity">
    <text evidence="1">Belongs to the ABC transporter superfamily.</text>
</comment>
<keyword evidence="6" id="KW-0129">CBS domain</keyword>
<protein>
    <submittedName>
        <fullName evidence="10">Glycine betaine/L-proline ABC transporter ATP-binding protein</fullName>
    </submittedName>
</protein>
<dbReference type="SMART" id="SM00382">
    <property type="entry name" value="AAA"/>
    <property type="match status" value="1"/>
</dbReference>
<dbReference type="Gene3D" id="3.10.580.10">
    <property type="entry name" value="CBS-domain"/>
    <property type="match status" value="1"/>
</dbReference>